<protein>
    <submittedName>
        <fullName evidence="3">Uncharacterized protein</fullName>
    </submittedName>
</protein>
<evidence type="ECO:0000256" key="2">
    <source>
        <dbReference type="SAM" id="Phobius"/>
    </source>
</evidence>
<dbReference type="RefSeq" id="XP_008870030.1">
    <property type="nucleotide sequence ID" value="XM_008871808.1"/>
</dbReference>
<dbReference type="EMBL" id="KI913963">
    <property type="protein sequence ID" value="ETW01032.1"/>
    <property type="molecule type" value="Genomic_DNA"/>
</dbReference>
<reference evidence="3" key="1">
    <citation type="submission" date="2013-12" db="EMBL/GenBank/DDBJ databases">
        <title>The Genome Sequence of Aphanomyces invadans NJM9701.</title>
        <authorList>
            <consortium name="The Broad Institute Genomics Platform"/>
            <person name="Russ C."/>
            <person name="Tyler B."/>
            <person name="van West P."/>
            <person name="Dieguez-Uribeondo J."/>
            <person name="Young S.K."/>
            <person name="Zeng Q."/>
            <person name="Gargeya S."/>
            <person name="Fitzgerald M."/>
            <person name="Abouelleil A."/>
            <person name="Alvarado L."/>
            <person name="Chapman S.B."/>
            <person name="Gainer-Dewar J."/>
            <person name="Goldberg J."/>
            <person name="Griggs A."/>
            <person name="Gujja S."/>
            <person name="Hansen M."/>
            <person name="Howarth C."/>
            <person name="Imamovic A."/>
            <person name="Ireland A."/>
            <person name="Larimer J."/>
            <person name="McCowan C."/>
            <person name="Murphy C."/>
            <person name="Pearson M."/>
            <person name="Poon T.W."/>
            <person name="Priest M."/>
            <person name="Roberts A."/>
            <person name="Saif S."/>
            <person name="Shea T."/>
            <person name="Sykes S."/>
            <person name="Wortman J."/>
            <person name="Nusbaum C."/>
            <person name="Birren B."/>
        </authorList>
    </citation>
    <scope>NUCLEOTIDE SEQUENCE [LARGE SCALE GENOMIC DNA]</scope>
    <source>
        <strain evidence="3">NJM9701</strain>
    </source>
</reference>
<keyword evidence="2" id="KW-1133">Transmembrane helix</keyword>
<feature type="transmembrane region" description="Helical" evidence="2">
    <location>
        <begin position="47"/>
        <end position="69"/>
    </location>
</feature>
<sequence>MDGRSRPVRGSHDAKNHVVLAQRNPGVRSVLHLSFPLAAPMQRRRRLGVAMGMALLGITGAASNANYSFCRANVLCTMLSGLECNRSGGRCPPCIFQRAAGAMDCREKVSMEQTCPQVELPLLVDCDGEISTTSMPPSTTSQAMPPTTSLVSTTVQPANKDATTNPSAGKVPRLTLSSRSRARPDANHTKSFVYWIIAVAGVLCFLLGAICVVRHRKSTRRECVVPPNIQPVHKIPSDPVDTDDVSIPPPLILVSDSQREDLLDRSPRFDSPAFISVSSGPSSADDDDILSTVFMRFRTTVDYANDERNSVFSLLSPMNSPDTVSTDDDEVDI</sequence>
<gene>
    <name evidence="3" type="ORF">H310_06664</name>
</gene>
<evidence type="ECO:0000313" key="3">
    <source>
        <dbReference type="EMBL" id="ETW01032.1"/>
    </source>
</evidence>
<evidence type="ECO:0000256" key="1">
    <source>
        <dbReference type="SAM" id="MobiDB-lite"/>
    </source>
</evidence>
<dbReference type="VEuPathDB" id="FungiDB:H310_06664"/>
<dbReference type="GeneID" id="20083714"/>
<dbReference type="OrthoDB" id="10367363at2759"/>
<feature type="transmembrane region" description="Helical" evidence="2">
    <location>
        <begin position="192"/>
        <end position="213"/>
    </location>
</feature>
<feature type="compositionally biased region" description="Polar residues" evidence="1">
    <location>
        <begin position="158"/>
        <end position="167"/>
    </location>
</feature>
<feature type="region of interest" description="Disordered" evidence="1">
    <location>
        <begin position="158"/>
        <end position="182"/>
    </location>
</feature>
<organism evidence="3">
    <name type="scientific">Aphanomyces invadans</name>
    <dbReference type="NCBI Taxonomy" id="157072"/>
    <lineage>
        <taxon>Eukaryota</taxon>
        <taxon>Sar</taxon>
        <taxon>Stramenopiles</taxon>
        <taxon>Oomycota</taxon>
        <taxon>Saprolegniomycetes</taxon>
        <taxon>Saprolegniales</taxon>
        <taxon>Verrucalvaceae</taxon>
        <taxon>Aphanomyces</taxon>
    </lineage>
</organism>
<proteinExistence type="predicted"/>
<dbReference type="AlphaFoldDB" id="A0A024U568"/>
<name>A0A024U568_9STRA</name>
<accession>A0A024U568</accession>
<keyword evidence="2" id="KW-0472">Membrane</keyword>
<keyword evidence="2" id="KW-0812">Transmembrane</keyword>